<dbReference type="RefSeq" id="XP_024734998.1">
    <property type="nucleotide sequence ID" value="XM_024883317.1"/>
</dbReference>
<evidence type="ECO:0000313" key="3">
    <source>
        <dbReference type="Proteomes" id="UP000235371"/>
    </source>
</evidence>
<feature type="region of interest" description="Disordered" evidence="1">
    <location>
        <begin position="1"/>
        <end position="172"/>
    </location>
</feature>
<evidence type="ECO:0000256" key="1">
    <source>
        <dbReference type="SAM" id="MobiDB-lite"/>
    </source>
</evidence>
<name>A0A2J6T4Z5_9HELO</name>
<feature type="compositionally biased region" description="Basic and acidic residues" evidence="1">
    <location>
        <begin position="43"/>
        <end position="61"/>
    </location>
</feature>
<organism evidence="2 3">
    <name type="scientific">Hyaloscypha bicolor E</name>
    <dbReference type="NCBI Taxonomy" id="1095630"/>
    <lineage>
        <taxon>Eukaryota</taxon>
        <taxon>Fungi</taxon>
        <taxon>Dikarya</taxon>
        <taxon>Ascomycota</taxon>
        <taxon>Pezizomycotina</taxon>
        <taxon>Leotiomycetes</taxon>
        <taxon>Helotiales</taxon>
        <taxon>Hyaloscyphaceae</taxon>
        <taxon>Hyaloscypha</taxon>
        <taxon>Hyaloscypha bicolor</taxon>
    </lineage>
</organism>
<keyword evidence="3" id="KW-1185">Reference proteome</keyword>
<dbReference type="Proteomes" id="UP000235371">
    <property type="component" value="Unassembled WGS sequence"/>
</dbReference>
<proteinExistence type="predicted"/>
<dbReference type="InParanoid" id="A0A2J6T4Z5"/>
<reference evidence="2 3" key="1">
    <citation type="submission" date="2016-04" db="EMBL/GenBank/DDBJ databases">
        <title>A degradative enzymes factory behind the ericoid mycorrhizal symbiosis.</title>
        <authorList>
            <consortium name="DOE Joint Genome Institute"/>
            <person name="Martino E."/>
            <person name="Morin E."/>
            <person name="Grelet G."/>
            <person name="Kuo A."/>
            <person name="Kohler A."/>
            <person name="Daghino S."/>
            <person name="Barry K."/>
            <person name="Choi C."/>
            <person name="Cichocki N."/>
            <person name="Clum A."/>
            <person name="Copeland A."/>
            <person name="Hainaut M."/>
            <person name="Haridas S."/>
            <person name="Labutti K."/>
            <person name="Lindquist E."/>
            <person name="Lipzen A."/>
            <person name="Khouja H.-R."/>
            <person name="Murat C."/>
            <person name="Ohm R."/>
            <person name="Olson A."/>
            <person name="Spatafora J."/>
            <person name="Veneault-Fourrey C."/>
            <person name="Henrissat B."/>
            <person name="Grigoriev I."/>
            <person name="Martin F."/>
            <person name="Perotto S."/>
        </authorList>
    </citation>
    <scope>NUCLEOTIDE SEQUENCE [LARGE SCALE GENOMIC DNA]</scope>
    <source>
        <strain evidence="2 3">E</strain>
    </source>
</reference>
<dbReference type="AlphaFoldDB" id="A0A2J6T4Z5"/>
<feature type="compositionally biased region" description="Basic and acidic residues" evidence="1">
    <location>
        <begin position="72"/>
        <end position="86"/>
    </location>
</feature>
<feature type="compositionally biased region" description="Acidic residues" evidence="1">
    <location>
        <begin position="150"/>
        <end position="163"/>
    </location>
</feature>
<protein>
    <submittedName>
        <fullName evidence="2">Uncharacterized protein</fullName>
    </submittedName>
</protein>
<evidence type="ECO:0000313" key="2">
    <source>
        <dbReference type="EMBL" id="PMD58094.1"/>
    </source>
</evidence>
<feature type="compositionally biased region" description="Basic and acidic residues" evidence="1">
    <location>
        <begin position="119"/>
        <end position="131"/>
    </location>
</feature>
<gene>
    <name evidence="2" type="ORF">K444DRAFT_631154</name>
</gene>
<dbReference type="GeneID" id="36591394"/>
<sequence length="172" mass="19472">MATKINDPEVQQHALERQSNNPPSIGDEGSEWEVHLAVPEPAMQKKEQAKKAEEQPRDTKEAVPSQPMTAKFGERPFDFSLPEDHPQALLPSIDIRGTGRKPQTAVANPARQKKGRTRKPNDRLRVMKEAGPKQSMPATFGQRPFQFSQPDEEPETEEEEEIPSQERISRDK</sequence>
<accession>A0A2J6T4Z5</accession>
<dbReference type="EMBL" id="KZ613828">
    <property type="protein sequence ID" value="PMD58094.1"/>
    <property type="molecule type" value="Genomic_DNA"/>
</dbReference>